<dbReference type="Proteomes" id="UP000545286">
    <property type="component" value="Unassembled WGS sequence"/>
</dbReference>
<keyword evidence="2" id="KW-1185">Reference proteome</keyword>
<evidence type="ECO:0000313" key="1">
    <source>
        <dbReference type="EMBL" id="MBB2957298.1"/>
    </source>
</evidence>
<sequence>MTAPLARISAAIEKLEQLQATSTPGPWHIETLANVFVVGRGPTFDGTVSVAMLHETHLQDSPSPADAELIVTLHRTIPFTLMALAQAKHDLEQGRAAAQRALALTDAILGTA</sequence>
<name>A0A7W4UN91_9MICO</name>
<accession>A0A7W4UN91</accession>
<comment type="caution">
    <text evidence="1">The sequence shown here is derived from an EMBL/GenBank/DDBJ whole genome shotgun (WGS) entry which is preliminary data.</text>
</comment>
<dbReference type="EMBL" id="JACHWJ010000001">
    <property type="protein sequence ID" value="MBB2957298.1"/>
    <property type="molecule type" value="Genomic_DNA"/>
</dbReference>
<evidence type="ECO:0000313" key="2">
    <source>
        <dbReference type="Proteomes" id="UP000545286"/>
    </source>
</evidence>
<proteinExistence type="predicted"/>
<dbReference type="RefSeq" id="WP_183623879.1">
    <property type="nucleotide sequence ID" value="NZ_JACHWJ010000001.1"/>
</dbReference>
<dbReference type="AlphaFoldDB" id="A0A7W4UN91"/>
<reference evidence="1 2" key="1">
    <citation type="submission" date="2020-08" db="EMBL/GenBank/DDBJ databases">
        <title>Sequencing the genomes of 1000 actinobacteria strains.</title>
        <authorList>
            <person name="Klenk H.-P."/>
        </authorList>
    </citation>
    <scope>NUCLEOTIDE SEQUENCE [LARGE SCALE GENOMIC DNA]</scope>
    <source>
        <strain evidence="1 2">DSM 20419</strain>
    </source>
</reference>
<organism evidence="1 2">
    <name type="scientific">Pseudoclavibacter helvolus</name>
    <dbReference type="NCBI Taxonomy" id="255205"/>
    <lineage>
        <taxon>Bacteria</taxon>
        <taxon>Bacillati</taxon>
        <taxon>Actinomycetota</taxon>
        <taxon>Actinomycetes</taxon>
        <taxon>Micrococcales</taxon>
        <taxon>Microbacteriaceae</taxon>
        <taxon>Pseudoclavibacter</taxon>
    </lineage>
</organism>
<gene>
    <name evidence="1" type="ORF">FHX72_001410</name>
</gene>
<protein>
    <submittedName>
        <fullName evidence="1">Uncharacterized protein</fullName>
    </submittedName>
</protein>